<keyword evidence="1" id="KW-0132">Cell division</keyword>
<keyword evidence="2 4" id="KW-0195">Cyclin</keyword>
<keyword evidence="3" id="KW-0131">Cell cycle</keyword>
<keyword evidence="8" id="KW-1185">Reference proteome</keyword>
<comment type="similarity">
    <text evidence="4">Belongs to the cyclin family.</text>
</comment>
<dbReference type="InterPro" id="IPR013103">
    <property type="entry name" value="RVT_2"/>
</dbReference>
<evidence type="ECO:0000256" key="1">
    <source>
        <dbReference type="ARBA" id="ARBA00022618"/>
    </source>
</evidence>
<dbReference type="InterPro" id="IPR043502">
    <property type="entry name" value="DNA/RNA_pol_sf"/>
</dbReference>
<comment type="caution">
    <text evidence="7">The sequence shown here is derived from an EMBL/GenBank/DDBJ whole genome shotgun (WGS) entry which is preliminary data.</text>
</comment>
<dbReference type="InterPro" id="IPR048258">
    <property type="entry name" value="Cyclins_cyclin-box"/>
</dbReference>
<proteinExistence type="inferred from homology"/>
<dbReference type="PANTHER" id="PTHR10177">
    <property type="entry name" value="CYCLINS"/>
    <property type="match status" value="1"/>
</dbReference>
<organism evidence="7">
    <name type="scientific">Salvia splendens</name>
    <name type="common">Scarlet sage</name>
    <dbReference type="NCBI Taxonomy" id="180675"/>
    <lineage>
        <taxon>Eukaryota</taxon>
        <taxon>Viridiplantae</taxon>
        <taxon>Streptophyta</taxon>
        <taxon>Embryophyta</taxon>
        <taxon>Tracheophyta</taxon>
        <taxon>Spermatophyta</taxon>
        <taxon>Magnoliopsida</taxon>
        <taxon>eudicotyledons</taxon>
        <taxon>Gunneridae</taxon>
        <taxon>Pentapetalae</taxon>
        <taxon>asterids</taxon>
        <taxon>lamiids</taxon>
        <taxon>Lamiales</taxon>
        <taxon>Lamiaceae</taxon>
        <taxon>Nepetoideae</taxon>
        <taxon>Mentheae</taxon>
        <taxon>Salviinae</taxon>
        <taxon>Salvia</taxon>
        <taxon>Salvia subgen. Calosphace</taxon>
        <taxon>core Calosphace</taxon>
    </lineage>
</organism>
<dbReference type="SMART" id="SM01332">
    <property type="entry name" value="Cyclin_C"/>
    <property type="match status" value="1"/>
</dbReference>
<dbReference type="GO" id="GO:0051301">
    <property type="term" value="P:cell division"/>
    <property type="evidence" value="ECO:0007669"/>
    <property type="project" value="UniProtKB-KW"/>
</dbReference>
<evidence type="ECO:0000256" key="4">
    <source>
        <dbReference type="RuleBase" id="RU000383"/>
    </source>
</evidence>
<evidence type="ECO:0008006" key="9">
    <source>
        <dbReference type="Google" id="ProtNLM"/>
    </source>
</evidence>
<protein>
    <recommendedName>
        <fullName evidence="9">Cyclin A</fullName>
    </recommendedName>
</protein>
<dbReference type="Gene3D" id="1.10.472.10">
    <property type="entry name" value="Cyclin-like"/>
    <property type="match status" value="1"/>
</dbReference>
<evidence type="ECO:0000259" key="5">
    <source>
        <dbReference type="SMART" id="SM00385"/>
    </source>
</evidence>
<dbReference type="InterPro" id="IPR039361">
    <property type="entry name" value="Cyclin"/>
</dbReference>
<feature type="domain" description="Cyclin-like" evidence="5">
    <location>
        <begin position="142"/>
        <end position="226"/>
    </location>
</feature>
<dbReference type="InterPro" id="IPR036915">
    <property type="entry name" value="Cyclin-like_sf"/>
</dbReference>
<dbReference type="Pfam" id="PF07727">
    <property type="entry name" value="RVT_2"/>
    <property type="match status" value="1"/>
</dbReference>
<feature type="domain" description="Cyclin-like" evidence="5">
    <location>
        <begin position="227"/>
        <end position="297"/>
    </location>
</feature>
<evidence type="ECO:0000256" key="3">
    <source>
        <dbReference type="ARBA" id="ARBA00023306"/>
    </source>
</evidence>
<dbReference type="AlphaFoldDB" id="A0A8X8X376"/>
<dbReference type="PROSITE" id="PS00292">
    <property type="entry name" value="CYCLINS"/>
    <property type="match status" value="1"/>
</dbReference>
<dbReference type="InterPro" id="IPR013763">
    <property type="entry name" value="Cyclin-like_dom"/>
</dbReference>
<dbReference type="SUPFAM" id="SSF56672">
    <property type="entry name" value="DNA/RNA polymerases"/>
    <property type="match status" value="1"/>
</dbReference>
<dbReference type="Proteomes" id="UP000298416">
    <property type="component" value="Unassembled WGS sequence"/>
</dbReference>
<dbReference type="InterPro" id="IPR006671">
    <property type="entry name" value="Cyclin_N"/>
</dbReference>
<evidence type="ECO:0000313" key="8">
    <source>
        <dbReference type="Proteomes" id="UP000298416"/>
    </source>
</evidence>
<name>A0A8X8X376_SALSN</name>
<reference evidence="7" key="1">
    <citation type="submission" date="2018-01" db="EMBL/GenBank/DDBJ databases">
        <authorList>
            <person name="Mao J.F."/>
        </authorList>
    </citation>
    <scope>NUCLEOTIDE SEQUENCE</scope>
    <source>
        <strain evidence="7">Huo1</strain>
        <tissue evidence="7">Leaf</tissue>
    </source>
</reference>
<feature type="domain" description="Cyclin C-terminal" evidence="6">
    <location>
        <begin position="159"/>
        <end position="331"/>
    </location>
</feature>
<dbReference type="InterPro" id="IPR004367">
    <property type="entry name" value="Cyclin_C-dom"/>
</dbReference>
<reference evidence="7" key="2">
    <citation type="submission" date="2020-08" db="EMBL/GenBank/DDBJ databases">
        <title>Plant Genome Project.</title>
        <authorList>
            <person name="Zhang R.-G."/>
        </authorList>
    </citation>
    <scope>NUCLEOTIDE SEQUENCE</scope>
    <source>
        <strain evidence="7">Huo1</strain>
        <tissue evidence="7">Leaf</tissue>
    </source>
</reference>
<evidence type="ECO:0000259" key="6">
    <source>
        <dbReference type="SMART" id="SM01332"/>
    </source>
</evidence>
<dbReference type="Pfam" id="PF00134">
    <property type="entry name" value="Cyclin_N"/>
    <property type="match status" value="1"/>
</dbReference>
<evidence type="ECO:0000256" key="2">
    <source>
        <dbReference type="ARBA" id="ARBA00023127"/>
    </source>
</evidence>
<accession>A0A8X8X376</accession>
<dbReference type="EMBL" id="PNBA02000012">
    <property type="protein sequence ID" value="KAG6406890.1"/>
    <property type="molecule type" value="Genomic_DNA"/>
</dbReference>
<sequence length="544" mass="61195">MADQGNTGRVTRLAARKRAAEETMVADKSKRTRVVLGDIQNVLPSRDQKIGAVNDKLKSKPRRNVRVAETKELKISEVEVKIDPSIDLIGESDDPQMCGAYVSDIYEYLHSMEMEAKRRPMSDYLEKIQKDVTANMRGVLIDWLVEVAEEYTLLPDTLYLAVSYIDRFLSCNALNRQRLQLLGVSSMLVASKYEEISPPHVDDFCYITDNTYSKKDVVEMEADALNLQLEFLAYYLAELSLLDYECVKFLPSMVAASVMFLARFTLQPEQNPWTADLESSSGYKAADLKECVGILHDLQSSKRGGSLVAIREKYNHHKKSQRHFSNSREASNIEGGVHKTFQGLHSAALGSDKDKYLVDYNIASRQDSYILQMVLSGFGLSQSASDHSYFYRHSSDGSFFGVVIYVDDILVASSDDTQITSFKEFLTNHFQYKDLGTPKYFLGIEIARNHSGIFISQHKYALDLVSDAGLLGCKPSAFPMDSSKTLQQDEGEPLSDPTAYRRLIGRLVYLCITRPDITFAVNKLIQFLSKPCSGHMLAAEKVLK</sequence>
<evidence type="ECO:0000313" key="7">
    <source>
        <dbReference type="EMBL" id="KAG6406890.1"/>
    </source>
</evidence>
<gene>
    <name evidence="7" type="ORF">SASPL_134505</name>
</gene>
<dbReference type="SMART" id="SM00385">
    <property type="entry name" value="CYCLIN"/>
    <property type="match status" value="2"/>
</dbReference>
<dbReference type="FunFam" id="1.10.472.10:FF:000001">
    <property type="entry name" value="G2/mitotic-specific cyclin"/>
    <property type="match status" value="1"/>
</dbReference>
<dbReference type="SUPFAM" id="SSF47954">
    <property type="entry name" value="Cyclin-like"/>
    <property type="match status" value="2"/>
</dbReference>